<reference evidence="4 5" key="1">
    <citation type="submission" date="2024-09" db="EMBL/GenBank/DDBJ databases">
        <authorList>
            <person name="Salinas-Garcia M.A."/>
            <person name="Prieme A."/>
        </authorList>
    </citation>
    <scope>NUCLEOTIDE SEQUENCE [LARGE SCALE GENOMIC DNA]</scope>
    <source>
        <strain evidence="4 5">DSM 21081</strain>
    </source>
</reference>
<keyword evidence="3" id="KW-1133">Transmembrane helix</keyword>
<dbReference type="RefSeq" id="WP_373970632.1">
    <property type="nucleotide sequence ID" value="NZ_JBHDLJ010000002.1"/>
</dbReference>
<feature type="transmembrane region" description="Helical" evidence="3">
    <location>
        <begin position="20"/>
        <end position="42"/>
    </location>
</feature>
<feature type="compositionally biased region" description="Low complexity" evidence="2">
    <location>
        <begin position="75"/>
        <end position="102"/>
    </location>
</feature>
<evidence type="ECO:0000256" key="1">
    <source>
        <dbReference type="ARBA" id="ARBA00022801"/>
    </source>
</evidence>
<dbReference type="NCBIfam" id="TIGR01076">
    <property type="entry name" value="sortase_fam"/>
    <property type="match status" value="1"/>
</dbReference>
<evidence type="ECO:0000313" key="5">
    <source>
        <dbReference type="Proteomes" id="UP001575652"/>
    </source>
</evidence>
<feature type="region of interest" description="Disordered" evidence="2">
    <location>
        <begin position="62"/>
        <end position="109"/>
    </location>
</feature>
<dbReference type="CDD" id="cd05830">
    <property type="entry name" value="Sortase_E"/>
    <property type="match status" value="1"/>
</dbReference>
<dbReference type="SUPFAM" id="SSF63817">
    <property type="entry name" value="Sortase"/>
    <property type="match status" value="1"/>
</dbReference>
<evidence type="ECO:0000313" key="4">
    <source>
        <dbReference type="EMBL" id="MFB0833462.1"/>
    </source>
</evidence>
<keyword evidence="3" id="KW-0812">Transmembrane</keyword>
<dbReference type="InterPro" id="IPR053465">
    <property type="entry name" value="Sortase_Class_E"/>
</dbReference>
<name>A0ABV4UJG4_9MICC</name>
<dbReference type="Gene3D" id="2.40.260.10">
    <property type="entry name" value="Sortase"/>
    <property type="match status" value="1"/>
</dbReference>
<proteinExistence type="predicted"/>
<dbReference type="EMBL" id="JBHDLJ010000002">
    <property type="protein sequence ID" value="MFB0833462.1"/>
    <property type="molecule type" value="Genomic_DNA"/>
</dbReference>
<organism evidence="4 5">
    <name type="scientific">Arthrobacter halodurans</name>
    <dbReference type="NCBI Taxonomy" id="516699"/>
    <lineage>
        <taxon>Bacteria</taxon>
        <taxon>Bacillati</taxon>
        <taxon>Actinomycetota</taxon>
        <taxon>Actinomycetes</taxon>
        <taxon>Micrococcales</taxon>
        <taxon>Micrococcaceae</taxon>
        <taxon>Arthrobacter</taxon>
    </lineage>
</organism>
<gene>
    <name evidence="4" type="ORF">ACETWP_02585</name>
</gene>
<dbReference type="Proteomes" id="UP001575652">
    <property type="component" value="Unassembled WGS sequence"/>
</dbReference>
<dbReference type="NCBIfam" id="NF033747">
    <property type="entry name" value="class_E_sortase"/>
    <property type="match status" value="1"/>
</dbReference>
<accession>A0ABV4UJG4</accession>
<protein>
    <submittedName>
        <fullName evidence="4">Class E sortase</fullName>
    </submittedName>
</protein>
<sequence>MRAETANGDGGGAARRIAGVLGELLITCGLIVLLFVAWELWWTNLEADRKQDAATSALVRQFGDVPLPERPSARPPAGTAGPEAPSSAGPQAPAAADPGASSKADREEFGAPPAARLDLDGATFAVMYIPRFGEDFARPVTNGVGLDVLNNLGIGHYPSTQLPGEKGNFAVAAHRQTHGQVFYDIDKLGAGDRIYVQTREGFYTYAYRSTEIVHPTRSEVLLPVPHRPGAEPTTSILTLTSCDPPFSTAMRIIAYAELESWRPASSGPPADIANAVAHTLAG</sequence>
<dbReference type="InterPro" id="IPR042003">
    <property type="entry name" value="Sortase_E"/>
</dbReference>
<dbReference type="Pfam" id="PF04203">
    <property type="entry name" value="Sortase"/>
    <property type="match status" value="1"/>
</dbReference>
<evidence type="ECO:0000256" key="3">
    <source>
        <dbReference type="SAM" id="Phobius"/>
    </source>
</evidence>
<keyword evidence="5" id="KW-1185">Reference proteome</keyword>
<keyword evidence="3" id="KW-0472">Membrane</keyword>
<dbReference type="InterPro" id="IPR023365">
    <property type="entry name" value="Sortase_dom-sf"/>
</dbReference>
<keyword evidence="1" id="KW-0378">Hydrolase</keyword>
<comment type="caution">
    <text evidence="4">The sequence shown here is derived from an EMBL/GenBank/DDBJ whole genome shotgun (WGS) entry which is preliminary data.</text>
</comment>
<dbReference type="InterPro" id="IPR005754">
    <property type="entry name" value="Sortase"/>
</dbReference>
<evidence type="ECO:0000256" key="2">
    <source>
        <dbReference type="SAM" id="MobiDB-lite"/>
    </source>
</evidence>